<accession>A0A3Q0KRS4</accession>
<keyword evidence="3 6" id="KW-0812">Transmembrane</keyword>
<keyword evidence="7" id="KW-1185">Reference proteome</keyword>
<feature type="transmembrane region" description="Helical" evidence="6">
    <location>
        <begin position="352"/>
        <end position="380"/>
    </location>
</feature>
<dbReference type="InterPro" id="IPR002528">
    <property type="entry name" value="MATE_fam"/>
</dbReference>
<evidence type="ECO:0000256" key="6">
    <source>
        <dbReference type="RuleBase" id="RU004914"/>
    </source>
</evidence>
<dbReference type="GO" id="GO:0015297">
    <property type="term" value="F:antiporter activity"/>
    <property type="evidence" value="ECO:0007669"/>
    <property type="project" value="InterPro"/>
</dbReference>
<dbReference type="GO" id="GO:0016020">
    <property type="term" value="C:membrane"/>
    <property type="evidence" value="ECO:0007669"/>
    <property type="project" value="UniProtKB-SubCell"/>
</dbReference>
<evidence type="ECO:0000256" key="1">
    <source>
        <dbReference type="ARBA" id="ARBA00004141"/>
    </source>
</evidence>
<dbReference type="GO" id="GO:1990961">
    <property type="term" value="P:xenobiotic detoxification by transmembrane export across the plasma membrane"/>
    <property type="evidence" value="ECO:0007669"/>
    <property type="project" value="InterPro"/>
</dbReference>
<feature type="transmembrane region" description="Helical" evidence="6">
    <location>
        <begin position="565"/>
        <end position="587"/>
    </location>
</feature>
<feature type="transmembrane region" description="Helical" evidence="6">
    <location>
        <begin position="134"/>
        <end position="155"/>
    </location>
</feature>
<dbReference type="Proteomes" id="UP000008854">
    <property type="component" value="Unassembled WGS sequence"/>
</dbReference>
<protein>
    <recommendedName>
        <fullName evidence="6">Multidrug and toxin extrusion protein</fullName>
    </recommendedName>
</protein>
<feature type="transmembrane region" description="Helical" evidence="6">
    <location>
        <begin position="59"/>
        <end position="80"/>
    </location>
</feature>
<organism evidence="7 8">
    <name type="scientific">Schistosoma mansoni</name>
    <name type="common">Blood fluke</name>
    <dbReference type="NCBI Taxonomy" id="6183"/>
    <lineage>
        <taxon>Eukaryota</taxon>
        <taxon>Metazoa</taxon>
        <taxon>Spiralia</taxon>
        <taxon>Lophotrochozoa</taxon>
        <taxon>Platyhelminthes</taxon>
        <taxon>Trematoda</taxon>
        <taxon>Digenea</taxon>
        <taxon>Strigeidida</taxon>
        <taxon>Schistosomatoidea</taxon>
        <taxon>Schistosomatidae</taxon>
        <taxon>Schistosoma</taxon>
    </lineage>
</organism>
<reference evidence="7" key="1">
    <citation type="journal article" date="2012" name="PLoS Negl. Trop. Dis.">
        <title>A systematically improved high quality genome and transcriptome of the human blood fluke Schistosoma mansoni.</title>
        <authorList>
            <person name="Protasio A.V."/>
            <person name="Tsai I.J."/>
            <person name="Babbage A."/>
            <person name="Nichol S."/>
            <person name="Hunt M."/>
            <person name="Aslett M.A."/>
            <person name="De Silva N."/>
            <person name="Velarde G.S."/>
            <person name="Anderson T.J."/>
            <person name="Clark R.C."/>
            <person name="Davidson C."/>
            <person name="Dillon G.P."/>
            <person name="Holroyd N.E."/>
            <person name="LoVerde P.T."/>
            <person name="Lloyd C."/>
            <person name="McQuillan J."/>
            <person name="Oliveira G."/>
            <person name="Otto T.D."/>
            <person name="Parker-Manuel S.J."/>
            <person name="Quail M.A."/>
            <person name="Wilson R.A."/>
            <person name="Zerlotini A."/>
            <person name="Dunne D.W."/>
            <person name="Berriman M."/>
        </authorList>
    </citation>
    <scope>NUCLEOTIDE SEQUENCE [LARGE SCALE GENOMIC DNA]</scope>
    <source>
        <strain evidence="7">Puerto Rican</strain>
    </source>
</reference>
<dbReference type="PANTHER" id="PTHR11206">
    <property type="entry name" value="MULTIDRUG RESISTANCE PROTEIN"/>
    <property type="match status" value="1"/>
</dbReference>
<evidence type="ECO:0000313" key="8">
    <source>
        <dbReference type="WBParaSite" id="Smp_162110.1"/>
    </source>
</evidence>
<dbReference type="NCBIfam" id="TIGR00797">
    <property type="entry name" value="matE"/>
    <property type="match status" value="1"/>
</dbReference>
<keyword evidence="4 6" id="KW-1133">Transmembrane helix</keyword>
<feature type="transmembrane region" description="Helical" evidence="6">
    <location>
        <begin position="276"/>
        <end position="295"/>
    </location>
</feature>
<reference evidence="8" key="2">
    <citation type="submission" date="2018-12" db="UniProtKB">
        <authorList>
            <consortium name="WormBaseParasite"/>
        </authorList>
    </citation>
    <scope>IDENTIFICATION</scope>
    <source>
        <strain evidence="8">Puerto Rican</strain>
    </source>
</reference>
<feature type="transmembrane region" description="Helical" evidence="6">
    <location>
        <begin position="315"/>
        <end position="340"/>
    </location>
</feature>
<comment type="subcellular location">
    <subcellularLocation>
        <location evidence="1">Membrane</location>
        <topology evidence="1">Multi-pass membrane protein</topology>
    </subcellularLocation>
</comment>
<dbReference type="CDD" id="cd13132">
    <property type="entry name" value="MATE_eukaryotic"/>
    <property type="match status" value="1"/>
</dbReference>
<feature type="transmembrane region" description="Helical" evidence="6">
    <location>
        <begin position="430"/>
        <end position="450"/>
    </location>
</feature>
<sequence>MIVSMRKNKHCRYLIDLFKKDTEIEDDPEVLRSLTYRRRLLRKMYPLGFLYELKNLMRLAVPITISSMLTYMISPVSMAFCGHLGKIQLATIGLAMSVFSVCGMFVILGLLSACDTLFSQTYGSTKKDKMIVQLYRATILILLCCIPSCALYLNAEPLLLLLGQNPLIAKGTGELLLYLIPGLLFSSLGQLFIRFVQTQNYVYAPLVIMIFVNGINALMHYILIYIMNMDVRASPISQATAYFFQVVCFIVYIKFIGLSKNINFKFTTEVWEDWNIWFRLAIPGLIMVSLEWTIYEIGGFIAGTLGARELAAQTIILSIGSISYTLLPLGVGSATGIRVGQYLGARCARGPYSVFSVAMTLVGCWALPYVGILIATRRYLPRVFTSDDGVIELVAELMPVIAYFQIIDGANGICSGVLKGSGLQTVGAIVNIFCLYMFAVPLGICLVYVANLRLMGIWVGLVSAATLQVSTLCIICFRLNWTTQIKLALERIKAENDSSEIAMKNLDEIAATGIVSVDEDNNDTNLSQKNHQFNHLPMKANQKSIINQFNKQNHSLNKMIIRNRIILIIILLLILITSILCRLFIYLPDYFGIYCVYNNDTFIQIINYNITDNCTVVIP</sequence>
<comment type="similarity">
    <text evidence="2 6">Belongs to the multi antimicrobial extrusion (MATE) (TC 2.A.66.1) family.</text>
</comment>
<evidence type="ECO:0000256" key="5">
    <source>
        <dbReference type="ARBA" id="ARBA00023136"/>
    </source>
</evidence>
<feature type="transmembrane region" description="Helical" evidence="6">
    <location>
        <begin position="456"/>
        <end position="477"/>
    </location>
</feature>
<dbReference type="InterPro" id="IPR045069">
    <property type="entry name" value="MATE_euk"/>
</dbReference>
<dbReference type="GO" id="GO:0042910">
    <property type="term" value="F:xenobiotic transmembrane transporter activity"/>
    <property type="evidence" value="ECO:0007669"/>
    <property type="project" value="InterPro"/>
</dbReference>
<proteinExistence type="inferred from homology"/>
<dbReference type="InParanoid" id="A0A3Q0KRS4"/>
<feature type="transmembrane region" description="Helical" evidence="6">
    <location>
        <begin position="92"/>
        <end position="113"/>
    </location>
</feature>
<dbReference type="AlphaFoldDB" id="A0A3Q0KRS4"/>
<dbReference type="Pfam" id="PF01554">
    <property type="entry name" value="MatE"/>
    <property type="match status" value="2"/>
</dbReference>
<feature type="transmembrane region" description="Helical" evidence="6">
    <location>
        <begin position="239"/>
        <end position="256"/>
    </location>
</feature>
<feature type="transmembrane region" description="Helical" evidence="6">
    <location>
        <begin position="175"/>
        <end position="196"/>
    </location>
</feature>
<dbReference type="STRING" id="6183.A0A3Q0KRS4"/>
<name>A0A3Q0KRS4_SCHMA</name>
<feature type="transmembrane region" description="Helical" evidence="6">
    <location>
        <begin position="203"/>
        <end position="227"/>
    </location>
</feature>
<dbReference type="WBParaSite" id="Smp_162110.1">
    <property type="protein sequence ID" value="Smp_162110.1"/>
    <property type="gene ID" value="Smp_162110"/>
</dbReference>
<evidence type="ECO:0000313" key="7">
    <source>
        <dbReference type="Proteomes" id="UP000008854"/>
    </source>
</evidence>
<evidence type="ECO:0000256" key="3">
    <source>
        <dbReference type="ARBA" id="ARBA00022692"/>
    </source>
</evidence>
<evidence type="ECO:0000256" key="2">
    <source>
        <dbReference type="ARBA" id="ARBA00010199"/>
    </source>
</evidence>
<keyword evidence="5 6" id="KW-0472">Membrane</keyword>
<evidence type="ECO:0000256" key="4">
    <source>
        <dbReference type="ARBA" id="ARBA00022989"/>
    </source>
</evidence>